<feature type="compositionally biased region" description="Polar residues" evidence="1">
    <location>
        <begin position="123"/>
        <end position="134"/>
    </location>
</feature>
<protein>
    <submittedName>
        <fullName evidence="2">Uncharacterized protein</fullName>
    </submittedName>
</protein>
<dbReference type="InParanoid" id="A0A078AXA6"/>
<dbReference type="EMBL" id="CCKQ01014900">
    <property type="protein sequence ID" value="CDW86706.1"/>
    <property type="molecule type" value="Genomic_DNA"/>
</dbReference>
<feature type="compositionally biased region" description="Basic and acidic residues" evidence="1">
    <location>
        <begin position="105"/>
        <end position="114"/>
    </location>
</feature>
<feature type="compositionally biased region" description="Basic and acidic residues" evidence="1">
    <location>
        <begin position="807"/>
        <end position="823"/>
    </location>
</feature>
<dbReference type="OrthoDB" id="6412627at2759"/>
<keyword evidence="3" id="KW-1185">Reference proteome</keyword>
<feature type="region of interest" description="Disordered" evidence="1">
    <location>
        <begin position="803"/>
        <end position="829"/>
    </location>
</feature>
<dbReference type="InterPro" id="IPR029058">
    <property type="entry name" value="AB_hydrolase_fold"/>
</dbReference>
<evidence type="ECO:0000256" key="1">
    <source>
        <dbReference type="SAM" id="MobiDB-lite"/>
    </source>
</evidence>
<organism evidence="2 3">
    <name type="scientific">Stylonychia lemnae</name>
    <name type="common">Ciliate</name>
    <dbReference type="NCBI Taxonomy" id="5949"/>
    <lineage>
        <taxon>Eukaryota</taxon>
        <taxon>Sar</taxon>
        <taxon>Alveolata</taxon>
        <taxon>Ciliophora</taxon>
        <taxon>Intramacronucleata</taxon>
        <taxon>Spirotrichea</taxon>
        <taxon>Stichotrichia</taxon>
        <taxon>Sporadotrichida</taxon>
        <taxon>Oxytrichidae</taxon>
        <taxon>Stylonychinae</taxon>
        <taxon>Stylonychia</taxon>
    </lineage>
</organism>
<evidence type="ECO:0000313" key="2">
    <source>
        <dbReference type="EMBL" id="CDW86706.1"/>
    </source>
</evidence>
<dbReference type="GO" id="GO:0008474">
    <property type="term" value="F:palmitoyl-(protein) hydrolase activity"/>
    <property type="evidence" value="ECO:0007669"/>
    <property type="project" value="TreeGrafter"/>
</dbReference>
<feature type="compositionally biased region" description="Polar residues" evidence="1">
    <location>
        <begin position="885"/>
        <end position="894"/>
    </location>
</feature>
<name>A0A078AXA6_STYLE</name>
<proteinExistence type="predicted"/>
<gene>
    <name evidence="2" type="primary">Contig17622.g18741</name>
    <name evidence="2" type="ORF">STYLEM_15804</name>
</gene>
<accession>A0A078AXA6</accession>
<feature type="region of interest" description="Disordered" evidence="1">
    <location>
        <begin position="105"/>
        <end position="147"/>
    </location>
</feature>
<dbReference type="PANTHER" id="PTHR12277">
    <property type="entry name" value="ALPHA/BETA HYDROLASE DOMAIN-CONTAINING PROTEIN"/>
    <property type="match status" value="1"/>
</dbReference>
<dbReference type="Gene3D" id="3.40.50.1820">
    <property type="entry name" value="alpha/beta hydrolase"/>
    <property type="match status" value="1"/>
</dbReference>
<dbReference type="SUPFAM" id="SSF53474">
    <property type="entry name" value="alpha/beta-Hydrolases"/>
    <property type="match status" value="1"/>
</dbReference>
<reference evidence="2 3" key="1">
    <citation type="submission" date="2014-06" db="EMBL/GenBank/DDBJ databases">
        <authorList>
            <person name="Swart Estienne"/>
        </authorList>
    </citation>
    <scope>NUCLEOTIDE SEQUENCE [LARGE SCALE GENOMIC DNA]</scope>
    <source>
        <strain evidence="2 3">130c</strain>
    </source>
</reference>
<evidence type="ECO:0000313" key="3">
    <source>
        <dbReference type="Proteomes" id="UP000039865"/>
    </source>
</evidence>
<dbReference type="GO" id="GO:0016020">
    <property type="term" value="C:membrane"/>
    <property type="evidence" value="ECO:0007669"/>
    <property type="project" value="TreeGrafter"/>
</dbReference>
<sequence>MDSKDKSLINDDKRSYLLSTDANDLSQQLNFSSLCKLKSHTYLPKQNIDSQINRRFAKEFARLVTLMNKIVRIMAEIDPIDSFNQDKYVQKEQLRISQQILKEKEDKGDVENQKTKAKKQKVEQISQTQVNNSDGLLDSPAKQQEKKAKQMEEKKIMQEMNQNNKEKLSSEFNLMTDTLLGLKKILESIPIENESKAGANNIRLQSLWNFYKKDLLTDHETDFVCKMKTPKIILSEENLGSLRQIDQMSKSFQTIIDKATIVKCGCFCRYKKHFMVPSVNGVKIDCMFFPCTNESNLEISIENPKGEYLSKPTFIMCNPNALIYQQMVTSPNAYWLSFFLKRGINVMCWNYRGYGKSQQKWYSSSIDPYTCKQDVEKVLEFLLQKQVILIFIVIFARLKVRGKIGVYGRSIGGIASCHLANKYPAIIEAAIIDRTLNELLNLSQRRLTGQMTSALFKFISYNWKALNDHNIIQSKCFKIITTDPRDDVVENFSSLPVGVAMKLAKLQYKEDKWRQLFMCFQLIYDCEDQLYSNLDESQLSELNFRLIQSFKDTTTAYKSPRESNEIQEQSMINTMENDEETLIKHSQKIKKHTKSQLQSQLSLGYLKQRFRYMKRFQEIHQQLHTLMIMLDDIQAGPIPLRELVNKSRIRSFREFQIFLQTLEVYGVGYPDDIDRAKYANRAVITHSQQTIEQLKQLIHVYQKSISTFIELDLEHFEGQISFKNNLVVFLQYQIECFNDLIDIQSKRSLLNENDFDKITEGHLVLMKCGHRGKPSRIEEKRISRLLRKSGFIPMLEEIQYYKQASPRAKEENKNDNFDFKSPPKDPNNTPAQLDMIYENVSQKVKLSMGQHSKFLKMKTDNHLNNVDELGSQENEKNHKERKRLSQNNYPITQQSDDEHQSRIGGSIHLQKGMILGQISDNEKIIRNLPVL</sequence>
<feature type="region of interest" description="Disordered" evidence="1">
    <location>
        <begin position="870"/>
        <end position="901"/>
    </location>
</feature>
<dbReference type="AlphaFoldDB" id="A0A078AXA6"/>
<dbReference type="PANTHER" id="PTHR12277:SF81">
    <property type="entry name" value="PROTEIN ABHD13"/>
    <property type="match status" value="1"/>
</dbReference>
<dbReference type="Proteomes" id="UP000039865">
    <property type="component" value="Unassembled WGS sequence"/>
</dbReference>